<dbReference type="EMBL" id="APPK01000024">
    <property type="protein sequence ID" value="ENV22896.1"/>
    <property type="molecule type" value="Genomic_DNA"/>
</dbReference>
<dbReference type="Proteomes" id="UP000013270">
    <property type="component" value="Unassembled WGS sequence"/>
</dbReference>
<sequence length="103" mass="13023">MKKLKYQYHQTIEENGNDCFYFWKRYPNIKSFYFKHFSNKQERSFYFLHYIEYKDYSLKIRVARGAGLPHVWDEFPTYIYKVAKSWKHNSKRSHQYYKEHEQN</sequence>
<evidence type="ECO:0000313" key="1">
    <source>
        <dbReference type="EMBL" id="ENV22896.1"/>
    </source>
</evidence>
<organism evidence="1 2">
    <name type="scientific">Acinetobacter bereziniae NIPH 3</name>
    <dbReference type="NCBI Taxonomy" id="1217651"/>
    <lineage>
        <taxon>Bacteria</taxon>
        <taxon>Pseudomonadati</taxon>
        <taxon>Pseudomonadota</taxon>
        <taxon>Gammaproteobacteria</taxon>
        <taxon>Moraxellales</taxon>
        <taxon>Moraxellaceae</taxon>
        <taxon>Acinetobacter</taxon>
    </lineage>
</organism>
<accession>N8XF02</accession>
<gene>
    <name evidence="1" type="ORF">F963_01149</name>
</gene>
<name>N8XF02_ACIBZ</name>
<proteinExistence type="predicted"/>
<dbReference type="HOGENOM" id="CLU_2285289_0_0_6"/>
<dbReference type="PATRIC" id="fig|1217651.3.peg.1118"/>
<protein>
    <submittedName>
        <fullName evidence="1">Uncharacterized protein</fullName>
    </submittedName>
</protein>
<reference evidence="1 2" key="1">
    <citation type="submission" date="2013-02" db="EMBL/GenBank/DDBJ databases">
        <title>The Genome Sequence of Acinetobacter bereziniae NIPH 3.</title>
        <authorList>
            <consortium name="The Broad Institute Genome Sequencing Platform"/>
            <consortium name="The Broad Institute Genome Sequencing Center for Infectious Disease"/>
            <person name="Cerqueira G."/>
            <person name="Feldgarden M."/>
            <person name="Courvalin P."/>
            <person name="Perichon B."/>
            <person name="Grillot-Courvalin C."/>
            <person name="Clermont D."/>
            <person name="Rocha E."/>
            <person name="Yoon E.-J."/>
            <person name="Nemec A."/>
            <person name="Walker B."/>
            <person name="Young S.K."/>
            <person name="Zeng Q."/>
            <person name="Gargeya S."/>
            <person name="Fitzgerald M."/>
            <person name="Haas B."/>
            <person name="Abouelleil A."/>
            <person name="Alvarado L."/>
            <person name="Arachchi H.M."/>
            <person name="Berlin A.M."/>
            <person name="Chapman S.B."/>
            <person name="Dewar J."/>
            <person name="Goldberg J."/>
            <person name="Griggs A."/>
            <person name="Gujja S."/>
            <person name="Hansen M."/>
            <person name="Howarth C."/>
            <person name="Imamovic A."/>
            <person name="Larimer J."/>
            <person name="McCowan C."/>
            <person name="Murphy C."/>
            <person name="Neiman D."/>
            <person name="Pearson M."/>
            <person name="Priest M."/>
            <person name="Roberts A."/>
            <person name="Saif S."/>
            <person name="Shea T."/>
            <person name="Sisk P."/>
            <person name="Sykes S."/>
            <person name="Wortman J."/>
            <person name="Nusbaum C."/>
            <person name="Birren B."/>
        </authorList>
    </citation>
    <scope>NUCLEOTIDE SEQUENCE [LARGE SCALE GENOMIC DNA]</scope>
    <source>
        <strain evidence="1 2">NIPH 3</strain>
    </source>
</reference>
<dbReference type="RefSeq" id="WP_004829346.1">
    <property type="nucleotide sequence ID" value="NZ_KB849467.1"/>
</dbReference>
<dbReference type="AlphaFoldDB" id="N8XF02"/>
<comment type="caution">
    <text evidence="1">The sequence shown here is derived from an EMBL/GenBank/DDBJ whole genome shotgun (WGS) entry which is preliminary data.</text>
</comment>
<evidence type="ECO:0000313" key="2">
    <source>
        <dbReference type="Proteomes" id="UP000013270"/>
    </source>
</evidence>